<name>A0A841AAZ2_9MICO</name>
<dbReference type="SFLD" id="SFLDG01129">
    <property type="entry name" value="C1.5:_HAD__Beta-PGM__Phosphata"/>
    <property type="match status" value="1"/>
</dbReference>
<dbReference type="NCBIfam" id="TIGR01509">
    <property type="entry name" value="HAD-SF-IA-v3"/>
    <property type="match status" value="1"/>
</dbReference>
<dbReference type="AlphaFoldDB" id="A0A841AAZ2"/>
<keyword evidence="2" id="KW-1185">Reference proteome</keyword>
<dbReference type="Pfam" id="PF00702">
    <property type="entry name" value="Hydrolase"/>
    <property type="match status" value="1"/>
</dbReference>
<comment type="caution">
    <text evidence="1">The sequence shown here is derived from an EMBL/GenBank/DDBJ whole genome shotgun (WGS) entry which is preliminary data.</text>
</comment>
<dbReference type="EMBL" id="JACHLZ010000001">
    <property type="protein sequence ID" value="MBB5830472.1"/>
    <property type="molecule type" value="Genomic_DNA"/>
</dbReference>
<dbReference type="Gene3D" id="1.10.150.240">
    <property type="entry name" value="Putative phosphatase, domain 2"/>
    <property type="match status" value="1"/>
</dbReference>
<dbReference type="InterPro" id="IPR036412">
    <property type="entry name" value="HAD-like_sf"/>
</dbReference>
<dbReference type="PANTHER" id="PTHR18901">
    <property type="entry name" value="2-DEOXYGLUCOSE-6-PHOSPHATE PHOSPHATASE 2"/>
    <property type="match status" value="1"/>
</dbReference>
<evidence type="ECO:0000313" key="2">
    <source>
        <dbReference type="Proteomes" id="UP000588158"/>
    </source>
</evidence>
<dbReference type="SUPFAM" id="SSF56784">
    <property type="entry name" value="HAD-like"/>
    <property type="match status" value="1"/>
</dbReference>
<dbReference type="InterPro" id="IPR023198">
    <property type="entry name" value="PGP-like_dom2"/>
</dbReference>
<sequence>MTEAHPSPLATWPPAWAPSAVVFDCDGLLVDTEGRWVALQEDYLARHGAQLEGHVRRALTGRPIEVVVTAIADAVDKDPRTVGQDLYVEHHERLGEPLVPLPGAVETVRAIAAVRPIAVASNSPGDLLEQTLAGLGLEDAFDAAVAVDQVSAGKPAPDLYLVAAEALSTRPVDCLAFEDSETGAQAATAAGMQLIAVPSIPGQDPRAPRRLDSLADPVLADWISGWEARR</sequence>
<dbReference type="PANTHER" id="PTHR18901:SF38">
    <property type="entry name" value="PSEUDOURIDINE-5'-PHOSPHATASE"/>
    <property type="match status" value="1"/>
</dbReference>
<dbReference type="InterPro" id="IPR023214">
    <property type="entry name" value="HAD_sf"/>
</dbReference>
<evidence type="ECO:0000313" key="1">
    <source>
        <dbReference type="EMBL" id="MBB5830472.1"/>
    </source>
</evidence>
<dbReference type="SFLD" id="SFLDS00003">
    <property type="entry name" value="Haloacid_Dehalogenase"/>
    <property type="match status" value="1"/>
</dbReference>
<dbReference type="Gene3D" id="3.40.50.1000">
    <property type="entry name" value="HAD superfamily/HAD-like"/>
    <property type="match status" value="1"/>
</dbReference>
<protein>
    <submittedName>
        <fullName evidence="1">HAD superfamily hydrolase (TIGR01509 family)</fullName>
    </submittedName>
</protein>
<keyword evidence="1" id="KW-0378">Hydrolase</keyword>
<dbReference type="RefSeq" id="WP_184324087.1">
    <property type="nucleotide sequence ID" value="NZ_JACHLZ010000001.1"/>
</dbReference>
<dbReference type="GO" id="GO:0016787">
    <property type="term" value="F:hydrolase activity"/>
    <property type="evidence" value="ECO:0007669"/>
    <property type="project" value="UniProtKB-KW"/>
</dbReference>
<organism evidence="1 2">
    <name type="scientific">Brachybacterium aquaticum</name>
    <dbReference type="NCBI Taxonomy" id="1432564"/>
    <lineage>
        <taxon>Bacteria</taxon>
        <taxon>Bacillati</taxon>
        <taxon>Actinomycetota</taxon>
        <taxon>Actinomycetes</taxon>
        <taxon>Micrococcales</taxon>
        <taxon>Dermabacteraceae</taxon>
        <taxon>Brachybacterium</taxon>
    </lineage>
</organism>
<accession>A0A841AAZ2</accession>
<dbReference type="InterPro" id="IPR006439">
    <property type="entry name" value="HAD-SF_hydro_IA"/>
</dbReference>
<proteinExistence type="predicted"/>
<dbReference type="PRINTS" id="PR00413">
    <property type="entry name" value="HADHALOGNASE"/>
</dbReference>
<gene>
    <name evidence="1" type="ORF">HNR70_000285</name>
</gene>
<reference evidence="1 2" key="1">
    <citation type="submission" date="2020-08" db="EMBL/GenBank/DDBJ databases">
        <title>Sequencing the genomes of 1000 actinobacteria strains.</title>
        <authorList>
            <person name="Klenk H.-P."/>
        </authorList>
    </citation>
    <scope>NUCLEOTIDE SEQUENCE [LARGE SCALE GENOMIC DNA]</scope>
    <source>
        <strain evidence="1 2">DSM 28796</strain>
    </source>
</reference>
<dbReference type="Proteomes" id="UP000588158">
    <property type="component" value="Unassembled WGS sequence"/>
</dbReference>